<reference evidence="2 3" key="1">
    <citation type="submission" date="2008-07" db="EMBL/GenBank/DDBJ databases">
        <authorList>
            <person name="El-Sayed N."/>
            <person name="Caler E."/>
            <person name="Inman J."/>
            <person name="Amedeo P."/>
            <person name="Hass B."/>
            <person name="Wortman J."/>
        </authorList>
    </citation>
    <scope>NUCLEOTIDE SEQUENCE [LARGE SCALE GENOMIC DNA]</scope>
    <source>
        <strain evidence="3">ATCC 50983 / TXsc</strain>
    </source>
</reference>
<dbReference type="Pfam" id="PF20525">
    <property type="entry name" value="DUF6740"/>
    <property type="match status" value="1"/>
</dbReference>
<protein>
    <submittedName>
        <fullName evidence="2">Uncharacterized protein</fullName>
    </submittedName>
</protein>
<organism evidence="3">
    <name type="scientific">Perkinsus marinus (strain ATCC 50983 / TXsc)</name>
    <dbReference type="NCBI Taxonomy" id="423536"/>
    <lineage>
        <taxon>Eukaryota</taxon>
        <taxon>Sar</taxon>
        <taxon>Alveolata</taxon>
        <taxon>Perkinsozoa</taxon>
        <taxon>Perkinsea</taxon>
        <taxon>Perkinsida</taxon>
        <taxon>Perkinsidae</taxon>
        <taxon>Perkinsus</taxon>
    </lineage>
</organism>
<sequence>MNILLVALLIHGEAYAFKMGNVRMQMKTTHFCNLDLRDVKGNPMGCHISKAMETEGLVLPGMDDNKSFTVHRDIFIAKDGQAVVQAAPSHPYLYLFMVQNETHFSTSQFFNKQSFLINQGTRKMDDMPNSRRLNANRTLEDDGWIYKGLIDDGERKLNMWSRSGVEGVDPKSGLNFTALAQTGAISNSWVLYLDENHKQMVDLLGINTFDEKIYLESKVTYWEDLDDALTLDDAIKEIHAAYGIVQSYNQAAAKEEAPQLDVEFDKTRLVSEEFRRFFNDGKSHDWRSNKTHIRGDKSVAPIDYFRISNGTAAHEFFRHKYHSPLQDKDDKKEFELPPACKRGLTTSVSSYCLYVGFDSNNTFMGLELYMAYTDQENEENRAHMNVTVHLKQPKTEVLLFGFEAGGCALVWGASVGFASLRIEVCLTGAGSGGSGRYEGKIAMSVSFIIKVWIVPALRVTLSGQVGVKYANKGDIKAHGELGIDVSAIVVGAGISVDIFGNSVDHKPDVWEFKSHFNLHVWVNVLVYSHTWPWSWTIWEAGPVKLR</sequence>
<dbReference type="InParanoid" id="C5KPE4"/>
<feature type="signal peptide" evidence="1">
    <location>
        <begin position="1"/>
        <end position="16"/>
    </location>
</feature>
<evidence type="ECO:0000313" key="3">
    <source>
        <dbReference type="Proteomes" id="UP000007800"/>
    </source>
</evidence>
<keyword evidence="3" id="KW-1185">Reference proteome</keyword>
<keyword evidence="1" id="KW-0732">Signal</keyword>
<dbReference type="RefSeq" id="XP_002781854.1">
    <property type="nucleotide sequence ID" value="XM_002781808.1"/>
</dbReference>
<evidence type="ECO:0000313" key="2">
    <source>
        <dbReference type="EMBL" id="EER13649.1"/>
    </source>
</evidence>
<accession>C5KPE4</accession>
<proteinExistence type="predicted"/>
<dbReference type="EMBL" id="GG675051">
    <property type="protein sequence ID" value="EER13649.1"/>
    <property type="molecule type" value="Genomic_DNA"/>
</dbReference>
<gene>
    <name evidence="2" type="ORF">Pmar_PMAR021678</name>
</gene>
<name>C5KPE4_PERM5</name>
<dbReference type="AlphaFoldDB" id="C5KPE4"/>
<dbReference type="Proteomes" id="UP000007800">
    <property type="component" value="Unassembled WGS sequence"/>
</dbReference>
<dbReference type="GeneID" id="9042852"/>
<feature type="chain" id="PRO_5002952018" evidence="1">
    <location>
        <begin position="17"/>
        <end position="546"/>
    </location>
</feature>
<evidence type="ECO:0000256" key="1">
    <source>
        <dbReference type="SAM" id="SignalP"/>
    </source>
</evidence>
<dbReference type="InterPro" id="IPR046628">
    <property type="entry name" value="DUF6740"/>
</dbReference>